<dbReference type="PANTHER" id="PTHR30294:SF29">
    <property type="entry name" value="MULTIDRUG ABC TRANSPORTER PERMEASE YBHS-RELATED"/>
    <property type="match status" value="1"/>
</dbReference>
<dbReference type="InterPro" id="IPR051449">
    <property type="entry name" value="ABC-2_transporter_component"/>
</dbReference>
<evidence type="ECO:0000256" key="6">
    <source>
        <dbReference type="SAM" id="Phobius"/>
    </source>
</evidence>
<evidence type="ECO:0000256" key="3">
    <source>
        <dbReference type="ARBA" id="ARBA00022692"/>
    </source>
</evidence>
<comment type="subcellular location">
    <subcellularLocation>
        <location evidence="1">Cell membrane</location>
        <topology evidence="1">Multi-pass membrane protein</topology>
    </subcellularLocation>
</comment>
<dbReference type="AlphaFoldDB" id="A0A1T4K893"/>
<evidence type="ECO:0000256" key="4">
    <source>
        <dbReference type="ARBA" id="ARBA00022989"/>
    </source>
</evidence>
<accession>A0A1T4K893</accession>
<dbReference type="PANTHER" id="PTHR30294">
    <property type="entry name" value="MEMBRANE COMPONENT OF ABC TRANSPORTER YHHJ-RELATED"/>
    <property type="match status" value="1"/>
</dbReference>
<evidence type="ECO:0000313" key="8">
    <source>
        <dbReference type="EMBL" id="SJZ38652.1"/>
    </source>
</evidence>
<evidence type="ECO:0000256" key="2">
    <source>
        <dbReference type="ARBA" id="ARBA00022475"/>
    </source>
</evidence>
<evidence type="ECO:0000313" key="9">
    <source>
        <dbReference type="Proteomes" id="UP000189857"/>
    </source>
</evidence>
<dbReference type="GO" id="GO:0005886">
    <property type="term" value="C:plasma membrane"/>
    <property type="evidence" value="ECO:0007669"/>
    <property type="project" value="UniProtKB-SubCell"/>
</dbReference>
<organism evidence="8 9">
    <name type="scientific">Eubacterium ruminantium</name>
    <dbReference type="NCBI Taxonomy" id="42322"/>
    <lineage>
        <taxon>Bacteria</taxon>
        <taxon>Bacillati</taxon>
        <taxon>Bacillota</taxon>
        <taxon>Clostridia</taxon>
        <taxon>Eubacteriales</taxon>
        <taxon>Eubacteriaceae</taxon>
        <taxon>Eubacterium</taxon>
    </lineage>
</organism>
<feature type="transmembrane region" description="Helical" evidence="6">
    <location>
        <begin position="17"/>
        <end position="34"/>
    </location>
</feature>
<dbReference type="EMBL" id="FUXA01000003">
    <property type="protein sequence ID" value="SJZ38652.1"/>
    <property type="molecule type" value="Genomic_DNA"/>
</dbReference>
<keyword evidence="2" id="KW-1003">Cell membrane</keyword>
<dbReference type="GO" id="GO:0140359">
    <property type="term" value="F:ABC-type transporter activity"/>
    <property type="evidence" value="ECO:0007669"/>
    <property type="project" value="InterPro"/>
</dbReference>
<keyword evidence="9" id="KW-1185">Reference proteome</keyword>
<feature type="transmembrane region" description="Helical" evidence="6">
    <location>
        <begin position="224"/>
        <end position="247"/>
    </location>
</feature>
<dbReference type="InterPro" id="IPR013525">
    <property type="entry name" value="ABC2_TM"/>
</dbReference>
<evidence type="ECO:0000256" key="1">
    <source>
        <dbReference type="ARBA" id="ARBA00004651"/>
    </source>
</evidence>
<feature type="transmembrane region" description="Helical" evidence="6">
    <location>
        <begin position="334"/>
        <end position="355"/>
    </location>
</feature>
<protein>
    <submittedName>
        <fullName evidence="8">ABC-2 family transporter protein</fullName>
    </submittedName>
</protein>
<name>A0A1T4K893_9FIRM</name>
<feature type="transmembrane region" description="Helical" evidence="6">
    <location>
        <begin position="306"/>
        <end position="328"/>
    </location>
</feature>
<evidence type="ECO:0000259" key="7">
    <source>
        <dbReference type="Pfam" id="PF12698"/>
    </source>
</evidence>
<dbReference type="Pfam" id="PF12698">
    <property type="entry name" value="ABC2_membrane_3"/>
    <property type="match status" value="1"/>
</dbReference>
<keyword evidence="5 6" id="KW-0472">Membrane</keyword>
<dbReference type="OrthoDB" id="1891975at2"/>
<feature type="transmembrane region" description="Helical" evidence="6">
    <location>
        <begin position="388"/>
        <end position="411"/>
    </location>
</feature>
<proteinExistence type="predicted"/>
<dbReference type="Proteomes" id="UP000189857">
    <property type="component" value="Unassembled WGS sequence"/>
</dbReference>
<keyword evidence="4 6" id="KW-1133">Transmembrane helix</keyword>
<feature type="domain" description="ABC-2 type transporter transmembrane" evidence="7">
    <location>
        <begin position="16"/>
        <end position="404"/>
    </location>
</feature>
<sequence length="418" mass="47685">MSKLIRSSLKLIFRNKAFWFFIVIIPFLSILILAKKSEGTFYKEKDKDGIIELKKEDDRVAYATYGSTNKYIVKVYDASGSDLSEYMLTKIGESGMFKVCRYKDLSMTKDKADKRADFDAFNDRAQLIIYLNPDFDKAVSEGKFDEAMTLYVVSDDQRYELFSMSFKDLLNDMGRAISKAGGIDGALEILREKDNMSLEKEVIEYQDKNEKTLTEKQYGQRSKIGYAMSILTLCYVFCGVFVSHTIVEEIKDKVLLRIKLTGTKTTTYFGAKIITAMITSVMITVSIWIELFIIKEESLGMSREKLVLMMFLMGIIFSIFSVLMGALIGNILTANYVAFTVWSLSSVFSGLFFPIDDMSKGLKSISYLMPQRWFMEASEKIICKDNNAYFMLLCITGAYLFVILCLGGVILKYKKNET</sequence>
<evidence type="ECO:0000256" key="5">
    <source>
        <dbReference type="ARBA" id="ARBA00023136"/>
    </source>
</evidence>
<dbReference type="RefSeq" id="WP_078785926.1">
    <property type="nucleotide sequence ID" value="NZ_FMTO01000002.1"/>
</dbReference>
<reference evidence="8 9" key="1">
    <citation type="submission" date="2017-02" db="EMBL/GenBank/DDBJ databases">
        <authorList>
            <person name="Peterson S.W."/>
        </authorList>
    </citation>
    <scope>NUCLEOTIDE SEQUENCE [LARGE SCALE GENOMIC DNA]</scope>
    <source>
        <strain evidence="8 9">ATCC 17233</strain>
    </source>
</reference>
<gene>
    <name evidence="8" type="ORF">SAMN02745110_00249</name>
</gene>
<keyword evidence="3 6" id="KW-0812">Transmembrane</keyword>
<feature type="transmembrane region" description="Helical" evidence="6">
    <location>
        <begin position="267"/>
        <end position="294"/>
    </location>
</feature>